<evidence type="ECO:0000313" key="6">
    <source>
        <dbReference type="Proteomes" id="UP000462435"/>
    </source>
</evidence>
<dbReference type="Pfam" id="PF07690">
    <property type="entry name" value="MFS_1"/>
    <property type="match status" value="2"/>
</dbReference>
<dbReference type="InterPro" id="IPR052714">
    <property type="entry name" value="MFS_Exporter"/>
</dbReference>
<dbReference type="PANTHER" id="PTHR23531">
    <property type="entry name" value="QUINOLENE RESISTANCE PROTEIN NORA"/>
    <property type="match status" value="1"/>
</dbReference>
<dbReference type="Gene3D" id="1.20.1250.20">
    <property type="entry name" value="MFS general substrate transporter like domains"/>
    <property type="match status" value="1"/>
</dbReference>
<evidence type="ECO:0000256" key="1">
    <source>
        <dbReference type="ARBA" id="ARBA00022692"/>
    </source>
</evidence>
<keyword evidence="2 4" id="KW-1133">Transmembrane helix</keyword>
<feature type="transmembrane region" description="Helical" evidence="4">
    <location>
        <begin position="331"/>
        <end position="348"/>
    </location>
</feature>
<evidence type="ECO:0000256" key="2">
    <source>
        <dbReference type="ARBA" id="ARBA00022989"/>
    </source>
</evidence>
<evidence type="ECO:0008006" key="7">
    <source>
        <dbReference type="Google" id="ProtNLM"/>
    </source>
</evidence>
<evidence type="ECO:0000313" key="5">
    <source>
        <dbReference type="EMBL" id="KAF1048026.1"/>
    </source>
</evidence>
<feature type="transmembrane region" description="Helical" evidence="4">
    <location>
        <begin position="239"/>
        <end position="259"/>
    </location>
</feature>
<sequence>MMARMTTPDLRQADLDSRHAALSLSAALPCDIVLYLLLPMYADQFHVTLAEAGILLAANRLVRIAGYRWVARFYAERGDRPTCWLAVCAAILCALGYTVASGFWALLPLRLLWGMAFAGLNLSTQAMSTANPVGAARRSGRSRGVIAIGPMLWLPLAALLAGHYGPRIVFLFVALTALLGLLAARRLPAHAYPAPQARRWKLPNALDWWSFLEGLTLDGLFIVGLSYMSKQSFSEHAELIAGVLMALRYFGEIVLSPLGGWLAERFGAVKVLVVLSLATCAALVGFGGGLLWFFAGLIVILRALQLPLLAPIVAARTPPAERVHALAGRAIWRDIGAGMGPMLAGLLLPVMSSLWLYGLAASALAIAAAACGREPAHPAAPAAPVRR</sequence>
<evidence type="ECO:0000256" key="4">
    <source>
        <dbReference type="SAM" id="Phobius"/>
    </source>
</evidence>
<protein>
    <recommendedName>
        <fullName evidence="7">MFS transporter</fullName>
    </recommendedName>
</protein>
<comment type="caution">
    <text evidence="5">The sequence shown here is derived from an EMBL/GenBank/DDBJ whole genome shotgun (WGS) entry which is preliminary data.</text>
</comment>
<dbReference type="PANTHER" id="PTHR23531:SF1">
    <property type="entry name" value="QUINOLENE RESISTANCE PROTEIN NORA"/>
    <property type="match status" value="1"/>
</dbReference>
<dbReference type="InterPro" id="IPR011701">
    <property type="entry name" value="MFS"/>
</dbReference>
<gene>
    <name evidence="5" type="ORF">GAK35_00446</name>
</gene>
<dbReference type="AlphaFoldDB" id="A0A7V8FZZ1"/>
<organism evidence="5 6">
    <name type="scientific">Herbaspirillum frisingense</name>
    <dbReference type="NCBI Taxonomy" id="92645"/>
    <lineage>
        <taxon>Bacteria</taxon>
        <taxon>Pseudomonadati</taxon>
        <taxon>Pseudomonadota</taxon>
        <taxon>Betaproteobacteria</taxon>
        <taxon>Burkholderiales</taxon>
        <taxon>Oxalobacteraceae</taxon>
        <taxon>Herbaspirillum</taxon>
    </lineage>
</organism>
<proteinExistence type="predicted"/>
<feature type="transmembrane region" description="Helical" evidence="4">
    <location>
        <begin position="290"/>
        <end position="310"/>
    </location>
</feature>
<feature type="transmembrane region" description="Helical" evidence="4">
    <location>
        <begin position="20"/>
        <end position="38"/>
    </location>
</feature>
<feature type="transmembrane region" description="Helical" evidence="4">
    <location>
        <begin position="145"/>
        <end position="162"/>
    </location>
</feature>
<dbReference type="Proteomes" id="UP000462435">
    <property type="component" value="Unassembled WGS sequence"/>
</dbReference>
<keyword evidence="1 4" id="KW-0812">Transmembrane</keyword>
<accession>A0A7V8FZZ1</accession>
<feature type="transmembrane region" description="Helical" evidence="4">
    <location>
        <begin position="208"/>
        <end position="227"/>
    </location>
</feature>
<reference evidence="6" key="1">
    <citation type="journal article" date="2020" name="MBio">
        <title>Horizontal gene transfer to a defensive symbiont with a reduced genome amongst a multipartite beetle microbiome.</title>
        <authorList>
            <person name="Waterworth S.C."/>
            <person name="Florez L.V."/>
            <person name="Rees E.R."/>
            <person name="Hertweck C."/>
            <person name="Kaltenpoth M."/>
            <person name="Kwan J.C."/>
        </authorList>
    </citation>
    <scope>NUCLEOTIDE SEQUENCE [LARGE SCALE GENOMIC DNA]</scope>
</reference>
<evidence type="ECO:0000256" key="3">
    <source>
        <dbReference type="ARBA" id="ARBA00023136"/>
    </source>
</evidence>
<keyword evidence="3 4" id="KW-0472">Membrane</keyword>
<dbReference type="GO" id="GO:0022857">
    <property type="term" value="F:transmembrane transporter activity"/>
    <property type="evidence" value="ECO:0007669"/>
    <property type="project" value="InterPro"/>
</dbReference>
<feature type="transmembrane region" description="Helical" evidence="4">
    <location>
        <begin position="83"/>
        <end position="105"/>
    </location>
</feature>
<dbReference type="EMBL" id="WNDX01000007">
    <property type="protein sequence ID" value="KAF1048026.1"/>
    <property type="molecule type" value="Genomic_DNA"/>
</dbReference>
<dbReference type="InterPro" id="IPR036259">
    <property type="entry name" value="MFS_trans_sf"/>
</dbReference>
<feature type="transmembrane region" description="Helical" evidence="4">
    <location>
        <begin position="44"/>
        <end position="62"/>
    </location>
</feature>
<feature type="transmembrane region" description="Helical" evidence="4">
    <location>
        <begin position="266"/>
        <end position="284"/>
    </location>
</feature>
<feature type="transmembrane region" description="Helical" evidence="4">
    <location>
        <begin position="168"/>
        <end position="187"/>
    </location>
</feature>
<dbReference type="SUPFAM" id="SSF103473">
    <property type="entry name" value="MFS general substrate transporter"/>
    <property type="match status" value="1"/>
</dbReference>
<name>A0A7V8FZZ1_9BURK</name>